<protein>
    <submittedName>
        <fullName evidence="1">Uncharacterized protein</fullName>
    </submittedName>
</protein>
<gene>
    <name evidence="1" type="ORF">M427DRAFT_39115</name>
</gene>
<evidence type="ECO:0000313" key="2">
    <source>
        <dbReference type="Proteomes" id="UP000070544"/>
    </source>
</evidence>
<dbReference type="AlphaFoldDB" id="A0A138ZXX5"/>
<keyword evidence="2" id="KW-1185">Reference proteome</keyword>
<dbReference type="EMBL" id="KQ965870">
    <property type="protein sequence ID" value="KXS09339.1"/>
    <property type="molecule type" value="Genomic_DNA"/>
</dbReference>
<sequence length="256" mass="27399">MHDPHEHTFTTSERAVSLLRTGSDGVVRLRGVDERCAYARMLLTTSAVWVPYRETLVAEWTLNAMWRKGAAGRARGRDGAGAGKAAEGAGAAMDVDTQDDAAAQGSAVPSTINPDLWSLLHHVLALPAFPPAAELKPPVLAIFSAALRDVRDADASEPPRAVLLDMRACLALVRARARNFQWAPYDAKCKLAAEAIQTLLVVCSRVSNSTGVDVDVDGDKETETDKDEPCTTLALLTIDLLEVVLEGTRDGTQNGV</sequence>
<evidence type="ECO:0000313" key="1">
    <source>
        <dbReference type="EMBL" id="KXS09339.1"/>
    </source>
</evidence>
<accession>A0A138ZXX5</accession>
<proteinExistence type="predicted"/>
<dbReference type="Proteomes" id="UP000070544">
    <property type="component" value="Unassembled WGS sequence"/>
</dbReference>
<organism evidence="1 2">
    <name type="scientific">Gonapodya prolifera (strain JEL478)</name>
    <name type="common">Monoblepharis prolifera</name>
    <dbReference type="NCBI Taxonomy" id="1344416"/>
    <lineage>
        <taxon>Eukaryota</taxon>
        <taxon>Fungi</taxon>
        <taxon>Fungi incertae sedis</taxon>
        <taxon>Chytridiomycota</taxon>
        <taxon>Chytridiomycota incertae sedis</taxon>
        <taxon>Monoblepharidomycetes</taxon>
        <taxon>Monoblepharidales</taxon>
        <taxon>Gonapodyaceae</taxon>
        <taxon>Gonapodya</taxon>
    </lineage>
</organism>
<reference evidence="1 2" key="1">
    <citation type="journal article" date="2015" name="Genome Biol. Evol.">
        <title>Phylogenomic analyses indicate that early fungi evolved digesting cell walls of algal ancestors of land plants.</title>
        <authorList>
            <person name="Chang Y."/>
            <person name="Wang S."/>
            <person name="Sekimoto S."/>
            <person name="Aerts A.L."/>
            <person name="Choi C."/>
            <person name="Clum A."/>
            <person name="LaButti K.M."/>
            <person name="Lindquist E.A."/>
            <person name="Yee Ngan C."/>
            <person name="Ohm R.A."/>
            <person name="Salamov A.A."/>
            <person name="Grigoriev I.V."/>
            <person name="Spatafora J.W."/>
            <person name="Berbee M.L."/>
        </authorList>
    </citation>
    <scope>NUCLEOTIDE SEQUENCE [LARGE SCALE GENOMIC DNA]</scope>
    <source>
        <strain evidence="1 2">JEL478</strain>
    </source>
</reference>
<name>A0A138ZXX5_GONPJ</name>